<feature type="region of interest" description="Disordered" evidence="1">
    <location>
        <begin position="219"/>
        <end position="238"/>
    </location>
</feature>
<dbReference type="InterPro" id="IPR041498">
    <property type="entry name" value="Big_6"/>
</dbReference>
<feature type="domain" description="Bacterial Ig" evidence="2">
    <location>
        <begin position="153"/>
        <end position="235"/>
    </location>
</feature>
<dbReference type="Proteomes" id="UP001278188">
    <property type="component" value="Unassembled WGS sequence"/>
</dbReference>
<evidence type="ECO:0000259" key="2">
    <source>
        <dbReference type="Pfam" id="PF17936"/>
    </source>
</evidence>
<evidence type="ECO:0000259" key="3">
    <source>
        <dbReference type="Pfam" id="PF19077"/>
    </source>
</evidence>
<dbReference type="InterPro" id="IPR044016">
    <property type="entry name" value="Big_13"/>
</dbReference>
<dbReference type="NCBIfam" id="NF045619">
    <property type="entry name" value="adhes_GNV_Cterm"/>
    <property type="match status" value="1"/>
</dbReference>
<comment type="caution">
    <text evidence="4">The sequence shown here is derived from an EMBL/GenBank/DDBJ whole genome shotgun (WGS) entry which is preliminary data.</text>
</comment>
<feature type="compositionally biased region" description="Low complexity" evidence="1">
    <location>
        <begin position="227"/>
        <end position="238"/>
    </location>
</feature>
<dbReference type="Pfam" id="PF19077">
    <property type="entry name" value="Big_13"/>
    <property type="match status" value="1"/>
</dbReference>
<dbReference type="SUPFAM" id="SSF51120">
    <property type="entry name" value="beta-Roll"/>
    <property type="match status" value="1"/>
</dbReference>
<dbReference type="InterPro" id="IPR055014">
    <property type="entry name" value="BapA_Bap-like_C"/>
</dbReference>
<feature type="domain" description="Bacterial Ig" evidence="2">
    <location>
        <begin position="1"/>
        <end position="66"/>
    </location>
</feature>
<dbReference type="NCBIfam" id="TIGR01965">
    <property type="entry name" value="VCBS_repeat"/>
    <property type="match status" value="1"/>
</dbReference>
<evidence type="ECO:0000256" key="1">
    <source>
        <dbReference type="SAM" id="MobiDB-lite"/>
    </source>
</evidence>
<dbReference type="InterPro" id="IPR010221">
    <property type="entry name" value="VCBS_dom"/>
</dbReference>
<organism evidence="4 5">
    <name type="scientific">Acinetobacter chinensis</name>
    <dbReference type="NCBI Taxonomy" id="2004650"/>
    <lineage>
        <taxon>Bacteria</taxon>
        <taxon>Pseudomonadati</taxon>
        <taxon>Pseudomonadota</taxon>
        <taxon>Gammaproteobacteria</taxon>
        <taxon>Moraxellales</taxon>
        <taxon>Moraxellaceae</taxon>
        <taxon>Acinetobacter</taxon>
    </lineage>
</organism>
<dbReference type="Pfam" id="PF17936">
    <property type="entry name" value="Big_6"/>
    <property type="match status" value="3"/>
</dbReference>
<feature type="domain" description="Bacterial Ig-like" evidence="3">
    <location>
        <begin position="248"/>
        <end position="334"/>
    </location>
</feature>
<dbReference type="InterPro" id="IPR013783">
    <property type="entry name" value="Ig-like_fold"/>
</dbReference>
<protein>
    <submittedName>
        <fullName evidence="4">Ig-like domain-containing protein</fullName>
    </submittedName>
</protein>
<proteinExistence type="predicted"/>
<accession>A0ABU3WK67</accession>
<keyword evidence="5" id="KW-1185">Reference proteome</keyword>
<dbReference type="Gene3D" id="2.60.40.10">
    <property type="entry name" value="Immunoglobulins"/>
    <property type="match status" value="4"/>
</dbReference>
<sequence>VTGTAEPGSVVTVKDAAGNVLGSATADASGNYTVPVNPALVDGEKVSVTAKDAGGESPATPATAPDLFAPAAPTAAVDQTAGDKVTGTAEPGSVVTVKDAAGNVLGSATADASGNYTVPVSPALVDGEKVSVTAKDAGGESPATPATAPDLFAPATPTAAVDQTAGDKVTGTAEAGSTVTVYAADGVTKLGSATADASGNYTVNLATPLTNGEEVKVTAKDPGGESAPATATAPDTAPPTNITVDITSISDDTGTAGDYITTDNTLSINGTVSRILLAGEKVQVSKDGVNWIDAVIGSNGKSWTAVDSNTLAVGNYTYQARVVDAAGNASAQKDTQNVKVVELLAVNDVNTLITLATPVTTTVAEKTGTSITLGSWNGVFIRGDLAESTDALKVEIPQGTLVTQTISFGGLALGLGLGTVDLIVFKYNEVTGNYDQIDKKVGAGFEIGPIMGGSASVTMDGGKYMFLTQKTGIGASFIGGVVLTAEQATGTNYGDLEISGNVVNAKVGTEKSDIHTGTVTVTSVTGAGGTKAVSNDPLVAGDASTAGMKPTVLTGEFGTLTIYAGGGYKYVRDYTKAGSIGKVDNFTYQITDQYGNKSTAQLNIRINSNGSGYVFDDSNPAADAKLNVDTNNDTNTTRSILSTSNPTVSTVVKESGFLASDNVINYNGVSSTSSSDNTSTTFTIKAKSAVTMNFNVDVPANQTEFFGSNKTDYSMKIIIEQQNGSSWTAVSSSAVIKADGASSLSFMAGAADGTYRVRIETYNTGAYKPSFDSSTFAINNIDLKSYAVGGYNVADTSTTYVVSGNVRANDTGAKDASTSKLSIALDQGAYQDVTGAVTINGKYGKLVINADGGYTYDPTNSIYNLGKTEVFNYKLTTVDGNSTDTSSLSINIESTGVIMNSTDTATTLTGTSGDDLLISRGGNETITTSGGHDTVIFNLLKNTVADATGGNGHDTWTDFTKGLSNASGDVIDIKGLLSDQTGVNAGNIGNYVKVAYNGTDTVISIDRDGTGANYSSADLLTLKNTNMTLAELLQNNQLLF</sequence>
<reference evidence="4 5" key="1">
    <citation type="submission" date="2023-06" db="EMBL/GenBank/DDBJ databases">
        <title>Genomic Analysis of Acinetobacter Strains Recovered from South Australian Aquatic Samples provides Insights into the Circulation of Antibiotic Resistance determinants in the Environment.</title>
        <authorList>
            <person name="Tobin L."/>
            <person name="Jarocki V.M."/>
            <person name="Kenyon J."/>
            <person name="Drigo B."/>
            <person name="Donner E."/>
            <person name="Djordjevic S.P."/>
            <person name="Hamidian M."/>
        </authorList>
    </citation>
    <scope>NUCLEOTIDE SEQUENCE [LARGE SCALE GENOMIC DNA]</scope>
    <source>
        <strain evidence="4 5">SAAc652</strain>
    </source>
</reference>
<dbReference type="NCBIfam" id="TIGR03661">
    <property type="entry name" value="T1SS_VCA0849"/>
    <property type="match status" value="1"/>
</dbReference>
<dbReference type="NCBIfam" id="NF033510">
    <property type="entry name" value="Ca_tandemer"/>
    <property type="match status" value="3"/>
</dbReference>
<feature type="domain" description="Bacterial Ig" evidence="2">
    <location>
        <begin position="69"/>
        <end position="150"/>
    </location>
</feature>
<name>A0ABU3WK67_9GAMM</name>
<gene>
    <name evidence="4" type="ORF">QR674_16590</name>
</gene>
<dbReference type="InterPro" id="IPR019960">
    <property type="entry name" value="T1SS_VCA0849"/>
</dbReference>
<evidence type="ECO:0000313" key="5">
    <source>
        <dbReference type="Proteomes" id="UP001278188"/>
    </source>
</evidence>
<dbReference type="RefSeq" id="WP_317085247.1">
    <property type="nucleotide sequence ID" value="NZ_JASVDY010000012.1"/>
</dbReference>
<dbReference type="InterPro" id="IPR011049">
    <property type="entry name" value="Serralysin-like_metalloprot_C"/>
</dbReference>
<dbReference type="EMBL" id="JASVDY010000012">
    <property type="protein sequence ID" value="MDV2470591.1"/>
    <property type="molecule type" value="Genomic_DNA"/>
</dbReference>
<evidence type="ECO:0000313" key="4">
    <source>
        <dbReference type="EMBL" id="MDV2470591.1"/>
    </source>
</evidence>
<feature type="non-terminal residue" evidence="4">
    <location>
        <position position="1"/>
    </location>
</feature>